<dbReference type="InParanoid" id="A0A369JIL0"/>
<accession>A0A369JIL0</accession>
<evidence type="ECO:0000313" key="2">
    <source>
        <dbReference type="Proteomes" id="UP000076154"/>
    </source>
</evidence>
<dbReference type="Proteomes" id="UP000076154">
    <property type="component" value="Unassembled WGS sequence"/>
</dbReference>
<organism evidence="1 2">
    <name type="scientific">Hypsizygus marmoreus</name>
    <name type="common">White beech mushroom</name>
    <name type="synonym">Agaricus marmoreus</name>
    <dbReference type="NCBI Taxonomy" id="39966"/>
    <lineage>
        <taxon>Eukaryota</taxon>
        <taxon>Fungi</taxon>
        <taxon>Dikarya</taxon>
        <taxon>Basidiomycota</taxon>
        <taxon>Agaricomycotina</taxon>
        <taxon>Agaricomycetes</taxon>
        <taxon>Agaricomycetidae</taxon>
        <taxon>Agaricales</taxon>
        <taxon>Tricholomatineae</taxon>
        <taxon>Lyophyllaceae</taxon>
        <taxon>Hypsizygus</taxon>
    </lineage>
</organism>
<proteinExistence type="predicted"/>
<evidence type="ECO:0000313" key="1">
    <source>
        <dbReference type="EMBL" id="RDB19244.1"/>
    </source>
</evidence>
<gene>
    <name evidence="1" type="ORF">Hypma_013533</name>
</gene>
<dbReference type="AlphaFoldDB" id="A0A369JIL0"/>
<reference evidence="1" key="1">
    <citation type="submission" date="2018-04" db="EMBL/GenBank/DDBJ databases">
        <title>Whole genome sequencing of Hypsizygus marmoreus.</title>
        <authorList>
            <person name="Choi I.-G."/>
            <person name="Min B."/>
            <person name="Kim J.-G."/>
            <person name="Kim S."/>
            <person name="Oh Y.-L."/>
            <person name="Kong W.-S."/>
            <person name="Park H."/>
            <person name="Jeong J."/>
            <person name="Song E.-S."/>
        </authorList>
    </citation>
    <scope>NUCLEOTIDE SEQUENCE [LARGE SCALE GENOMIC DNA]</scope>
    <source>
        <strain evidence="1">51987-8</strain>
    </source>
</reference>
<comment type="caution">
    <text evidence="1">The sequence shown here is derived from an EMBL/GenBank/DDBJ whole genome shotgun (WGS) entry which is preliminary data.</text>
</comment>
<protein>
    <submittedName>
        <fullName evidence="1">Uncharacterized protein</fullName>
    </submittedName>
</protein>
<keyword evidence="2" id="KW-1185">Reference proteome</keyword>
<name>A0A369JIL0_HYPMA</name>
<sequence length="258" mass="27785">MAPTLAPYSAAYINTLPIQVAALVAFEQHNASEAVYGPLQDVFAKHSATKFGLRVIHKLVATSPSPEGPPADQKAATAAEQVLKDSDRIIRSNNVALVVDINALSQEALDKLVPITWGFKDDSSIFPLEFALSADPAKDQLTSADLAFFADVQSVLAGKPYASIVGISLVAYQAVGVKVTRGPVSVTLPFELVDLFEGDTRRETAWGFVDGELQVQGLICVTRGAQSYATSVYGGYYGYGDRCNSWRNIYVTDQCYPL</sequence>
<dbReference type="EMBL" id="LUEZ02000080">
    <property type="protein sequence ID" value="RDB19244.1"/>
    <property type="molecule type" value="Genomic_DNA"/>
</dbReference>